<evidence type="ECO:0008006" key="4">
    <source>
        <dbReference type="Google" id="ProtNLM"/>
    </source>
</evidence>
<dbReference type="AlphaFoldDB" id="A0A379G8N7"/>
<reference evidence="2 3" key="1">
    <citation type="submission" date="2018-06" db="EMBL/GenBank/DDBJ databases">
        <authorList>
            <consortium name="Pathogen Informatics"/>
            <person name="Doyle S."/>
        </authorList>
    </citation>
    <scope>NUCLEOTIDE SEQUENCE [LARGE SCALE GENOMIC DNA]</scope>
    <source>
        <strain evidence="2 3">NCTC13043</strain>
    </source>
</reference>
<name>A0A379G8N7_9BACT</name>
<evidence type="ECO:0000256" key="1">
    <source>
        <dbReference type="SAM" id="SignalP"/>
    </source>
</evidence>
<keyword evidence="1" id="KW-0732">Signal</keyword>
<protein>
    <recommendedName>
        <fullName evidence="4">Fimbrillin family protein</fullName>
    </recommendedName>
</protein>
<dbReference type="EMBL" id="UGTP01000002">
    <property type="protein sequence ID" value="SUC37394.1"/>
    <property type="molecule type" value="Genomic_DNA"/>
</dbReference>
<evidence type="ECO:0000313" key="3">
    <source>
        <dbReference type="Proteomes" id="UP000254235"/>
    </source>
</evidence>
<organism evidence="2 3">
    <name type="scientific">Prevotella pallens</name>
    <dbReference type="NCBI Taxonomy" id="60133"/>
    <lineage>
        <taxon>Bacteria</taxon>
        <taxon>Pseudomonadati</taxon>
        <taxon>Bacteroidota</taxon>
        <taxon>Bacteroidia</taxon>
        <taxon>Bacteroidales</taxon>
        <taxon>Prevotellaceae</taxon>
        <taxon>Prevotella</taxon>
    </lineage>
</organism>
<feature type="signal peptide" evidence="1">
    <location>
        <begin position="1"/>
        <end position="24"/>
    </location>
</feature>
<feature type="chain" id="PRO_5016673664" description="Fimbrillin family protein" evidence="1">
    <location>
        <begin position="25"/>
        <end position="859"/>
    </location>
</feature>
<dbReference type="RefSeq" id="WP_115083871.1">
    <property type="nucleotide sequence ID" value="NZ_UGTP01000002.1"/>
</dbReference>
<proteinExistence type="predicted"/>
<accession>A0A379G8N7</accession>
<sequence>MKVNNLKVSVMVGFVGLTSFLVTSCTDDDTPNTPSATTDGISFSVNDVQAVKNEPSLQMTKAPQVYETQTTPLLGRDAEGLQLVETTVEGVNPIYYPAESRGTITTKDNFATINKPFTIFACKNGSTTANYLYGQEVNADGTMKNAVKWRKSEAAGLKFYAVHPAPIASNITTTSGQNPIIKFSPDADAKKQTDLLVAATDNYNYDDYVNTKIPITFNHATTAIFFKVGNDLSYNRKVTKIEILNVIGEGTYDIAQKKWTLGTTKKSYALTLAQPFSTAVQPGATMNGGDGIFFMIPQTLPTDAQVKISFESGDPVIAKIGGKDKNGHDKVWAEGTTKTYTISNSKAVDDREYIFTVTPNAINKEYNETDVPFTVQSYRHLKEAPTSRDKGVAWTIKKYEYSEDGSHWTEGRPSMVASINDHGEGGTSGQACNLTLTNEYKDYKALREAELKAAQEVTTRKDLSIDANGIKNTANCYIVSAGGKYKFPLVYGNAIKNGATNNDAFKPNVVNSNAIKRFVGGAGDITKPEIENAENAELLWCSEPNLVTVEGISGGFVEFSVDKTKMKEASAVITVKTGVSAGETVLWSWHIWITSKDVANTSSGYFMLEPLGFRHTIWGGTTYQTDRKVRITFEQAVSGKTAQITITQKPKELENVGVSMFYQQGRKDPLWWQSPFRCQTPGNDKGFTLQQASMFPERMAAARNISNHSSSKGNWDWTFDAGKDNTFFNLWDAKNTTGYGYNGTFIKTVYDPSPAGFHVPRASDFSKITDGNNGKPATVTKIGYLAPDYWSDGIVQYNRGYFWSTEKRVGNNGSKYGYYGVHALSRRPETNFFGVKDTGASDTFISNCSYGFSVISVKE</sequence>
<gene>
    <name evidence="2" type="ORF">NCTC13043_01882</name>
</gene>
<evidence type="ECO:0000313" key="2">
    <source>
        <dbReference type="EMBL" id="SUC37394.1"/>
    </source>
</evidence>
<dbReference type="OrthoDB" id="1164152at2"/>
<dbReference type="Proteomes" id="UP000254235">
    <property type="component" value="Unassembled WGS sequence"/>
</dbReference>
<dbReference type="PROSITE" id="PS51257">
    <property type="entry name" value="PROKAR_LIPOPROTEIN"/>
    <property type="match status" value="1"/>
</dbReference>
<dbReference type="GeneID" id="78571534"/>
<dbReference type="CDD" id="cd13120">
    <property type="entry name" value="BF2867_like_N"/>
    <property type="match status" value="1"/>
</dbReference>